<organism evidence="14 15">
    <name type="scientific">Olpidium bornovanus</name>
    <dbReference type="NCBI Taxonomy" id="278681"/>
    <lineage>
        <taxon>Eukaryota</taxon>
        <taxon>Fungi</taxon>
        <taxon>Fungi incertae sedis</taxon>
        <taxon>Olpidiomycota</taxon>
        <taxon>Olpidiomycotina</taxon>
        <taxon>Olpidiomycetes</taxon>
        <taxon>Olpidiales</taxon>
        <taxon>Olpidiaceae</taxon>
        <taxon>Olpidium</taxon>
    </lineage>
</organism>
<dbReference type="EMBL" id="JAEFCI010001641">
    <property type="protein sequence ID" value="KAG5462763.1"/>
    <property type="molecule type" value="Genomic_DNA"/>
</dbReference>
<evidence type="ECO:0000256" key="12">
    <source>
        <dbReference type="ARBA" id="ARBA00023221"/>
    </source>
</evidence>
<keyword evidence="5" id="KW-0256">Endoplasmic reticulum</keyword>
<proteinExistence type="inferred from homology"/>
<dbReference type="Pfam" id="PF03694">
    <property type="entry name" value="Erg28"/>
    <property type="match status" value="1"/>
</dbReference>
<keyword evidence="10" id="KW-0472">Membrane</keyword>
<evidence type="ECO:0000256" key="13">
    <source>
        <dbReference type="SAM" id="MobiDB-lite"/>
    </source>
</evidence>
<evidence type="ECO:0000256" key="6">
    <source>
        <dbReference type="ARBA" id="ARBA00022955"/>
    </source>
</evidence>
<keyword evidence="11" id="KW-1207">Sterol metabolism</keyword>
<dbReference type="OrthoDB" id="6485510at2759"/>
<sequence>MLDLAFRLMPDGALPKWLLLVSATSFFNTAQNYLLPVKLTRRVYSSDRKAVTPLASRLFGTWTLASANLRPRDLVIPYRLRPFRVRSSRVQDSEAARRRDISAARRL</sequence>
<dbReference type="InterPro" id="IPR005352">
    <property type="entry name" value="Erg28"/>
</dbReference>
<feature type="region of interest" description="Disordered" evidence="13">
    <location>
        <begin position="87"/>
        <end position="107"/>
    </location>
</feature>
<comment type="subcellular location">
    <subcellularLocation>
        <location evidence="1">Endoplasmic reticulum membrane</location>
        <topology evidence="1">Multi-pass membrane protein</topology>
    </subcellularLocation>
</comment>
<comment type="similarity">
    <text evidence="2">Belongs to the ERG28 family.</text>
</comment>
<evidence type="ECO:0000256" key="11">
    <source>
        <dbReference type="ARBA" id="ARBA00023166"/>
    </source>
</evidence>
<protein>
    <submittedName>
        <fullName evidence="14">Erg28 like protein-domain-containing protein</fullName>
    </submittedName>
</protein>
<gene>
    <name evidence="14" type="ORF">BJ554DRAFT_3633</name>
</gene>
<comment type="caution">
    <text evidence="14">The sequence shown here is derived from an EMBL/GenBank/DDBJ whole genome shotgun (WGS) entry which is preliminary data.</text>
</comment>
<keyword evidence="6" id="KW-0752">Steroid biosynthesis</keyword>
<evidence type="ECO:0000256" key="3">
    <source>
        <dbReference type="ARBA" id="ARBA00022516"/>
    </source>
</evidence>
<dbReference type="GO" id="GO:0030674">
    <property type="term" value="F:protein-macromolecule adaptor activity"/>
    <property type="evidence" value="ECO:0007669"/>
    <property type="project" value="TreeGrafter"/>
</dbReference>
<reference evidence="14 15" key="1">
    <citation type="journal article" name="Sci. Rep.">
        <title>Genome-scale phylogenetic analyses confirm Olpidium as the closest living zoosporic fungus to the non-flagellated, terrestrial fungi.</title>
        <authorList>
            <person name="Chang Y."/>
            <person name="Rochon D."/>
            <person name="Sekimoto S."/>
            <person name="Wang Y."/>
            <person name="Chovatia M."/>
            <person name="Sandor L."/>
            <person name="Salamov A."/>
            <person name="Grigoriev I.V."/>
            <person name="Stajich J.E."/>
            <person name="Spatafora J.W."/>
        </authorList>
    </citation>
    <scope>NUCLEOTIDE SEQUENCE [LARGE SCALE GENOMIC DNA]</scope>
    <source>
        <strain evidence="14">S191</strain>
    </source>
</reference>
<keyword evidence="3" id="KW-0444">Lipid biosynthesis</keyword>
<keyword evidence="12" id="KW-0753">Steroid metabolism</keyword>
<feature type="compositionally biased region" description="Basic and acidic residues" evidence="13">
    <location>
        <begin position="89"/>
        <end position="107"/>
    </location>
</feature>
<evidence type="ECO:0000256" key="8">
    <source>
        <dbReference type="ARBA" id="ARBA00023011"/>
    </source>
</evidence>
<keyword evidence="8" id="KW-0756">Sterol biosynthesis</keyword>
<evidence type="ECO:0000313" key="14">
    <source>
        <dbReference type="EMBL" id="KAG5462763.1"/>
    </source>
</evidence>
<dbReference type="AlphaFoldDB" id="A0A8H8A098"/>
<evidence type="ECO:0000256" key="10">
    <source>
        <dbReference type="ARBA" id="ARBA00023136"/>
    </source>
</evidence>
<keyword evidence="15" id="KW-1185">Reference proteome</keyword>
<evidence type="ECO:0000256" key="4">
    <source>
        <dbReference type="ARBA" id="ARBA00022692"/>
    </source>
</evidence>
<dbReference type="GO" id="GO:0016126">
    <property type="term" value="P:sterol biosynthetic process"/>
    <property type="evidence" value="ECO:0007669"/>
    <property type="project" value="UniProtKB-KW"/>
</dbReference>
<evidence type="ECO:0000313" key="15">
    <source>
        <dbReference type="Proteomes" id="UP000673691"/>
    </source>
</evidence>
<keyword evidence="9" id="KW-0443">Lipid metabolism</keyword>
<keyword evidence="7" id="KW-1133">Transmembrane helix</keyword>
<evidence type="ECO:0000256" key="9">
    <source>
        <dbReference type="ARBA" id="ARBA00023098"/>
    </source>
</evidence>
<dbReference type="PANTHER" id="PTHR15451:SF19">
    <property type="entry name" value="ERGOSTEROL BIOSYNTHETIC PROTEIN 28 HOMOLOG"/>
    <property type="match status" value="1"/>
</dbReference>
<evidence type="ECO:0000256" key="2">
    <source>
        <dbReference type="ARBA" id="ARBA00005377"/>
    </source>
</evidence>
<evidence type="ECO:0000256" key="7">
    <source>
        <dbReference type="ARBA" id="ARBA00022989"/>
    </source>
</evidence>
<evidence type="ECO:0000256" key="1">
    <source>
        <dbReference type="ARBA" id="ARBA00004477"/>
    </source>
</evidence>
<keyword evidence="4" id="KW-0812">Transmembrane</keyword>
<dbReference type="GO" id="GO:0005789">
    <property type="term" value="C:endoplasmic reticulum membrane"/>
    <property type="evidence" value="ECO:0007669"/>
    <property type="project" value="UniProtKB-SubCell"/>
</dbReference>
<dbReference type="Proteomes" id="UP000673691">
    <property type="component" value="Unassembled WGS sequence"/>
</dbReference>
<accession>A0A8H8A098</accession>
<name>A0A8H8A098_9FUNG</name>
<dbReference type="PANTHER" id="PTHR15451">
    <property type="entry name" value="ERGOSTEROL BIOSYNTHETIC PROTEIN 28-RELATED"/>
    <property type="match status" value="1"/>
</dbReference>
<evidence type="ECO:0000256" key="5">
    <source>
        <dbReference type="ARBA" id="ARBA00022824"/>
    </source>
</evidence>